<evidence type="ECO:0000313" key="1">
    <source>
        <dbReference type="EMBL" id="KAI4368707.1"/>
    </source>
</evidence>
<proteinExistence type="predicted"/>
<dbReference type="Proteomes" id="UP001057402">
    <property type="component" value="Chromosome 5"/>
</dbReference>
<comment type="caution">
    <text evidence="1">The sequence shown here is derived from an EMBL/GenBank/DDBJ whole genome shotgun (WGS) entry which is preliminary data.</text>
</comment>
<accession>A0ACB9QY65</accession>
<gene>
    <name evidence="1" type="ORF">MLD38_017234</name>
</gene>
<evidence type="ECO:0000313" key="2">
    <source>
        <dbReference type="Proteomes" id="UP001057402"/>
    </source>
</evidence>
<protein>
    <submittedName>
        <fullName evidence="1">Uncharacterized protein</fullName>
    </submittedName>
</protein>
<sequence length="587" mass="66192">MANIKAPLLLSYCLSLVVLSVSSSDEHFYNVGNRIPLFVNKVGPVHNPSETYQFYDLPFCHPEPVIWKKESLGEVLNGDRLASSLFDLRFRQPKNGAILCQKNLAVGEVSKFRNAVMSDFYYQLYYDDLPIWGYVGKSENTSWMSVPAGHRYYLFTHIQFDALYNGNQVIGISAFSHPNYYVDVTDDVEVDVEFTYSVSWNATSTRFEDRMNKYSRASNISQHQKIHWFSVINSFVILALSTGLLVVLLSRHIKNDIRQPSAGDEEEDGDILTNSHNYVLRVPSRISLFCAVVGSGMQLLTTVCCLFLLAFLNVLYPYKRGTLYTALVLTYSLGSMVGGYTSVSLYCQFAERGWEWTVLATGIVFLGPSSIILFALNTVSMTYGATAALPFGTILIILLIYAFVVVPLLILGGILGRIFRSEFRALASTRRNTRELPWSVWYRKVPCQVLLGGLLSFISVVLELYELCLTLWGFKITVLPGTLFVTFFVLVTLTAVLGIILTLVQLSSEDPDWWWRSFFRGGSAAIFMFGYFVCYYARSDMSGFLQLSMFLGYSACMCYALFVLLGTVGFVASLIFVRHFYQAVKSE</sequence>
<reference evidence="2" key="1">
    <citation type="journal article" date="2023" name="Front. Plant Sci.">
        <title>Chromosomal-level genome assembly of Melastoma candidum provides insights into trichome evolution.</title>
        <authorList>
            <person name="Zhong Y."/>
            <person name="Wu W."/>
            <person name="Sun C."/>
            <person name="Zou P."/>
            <person name="Liu Y."/>
            <person name="Dai S."/>
            <person name="Zhou R."/>
        </authorList>
    </citation>
    <scope>NUCLEOTIDE SEQUENCE [LARGE SCALE GENOMIC DNA]</scope>
</reference>
<organism evidence="1 2">
    <name type="scientific">Melastoma candidum</name>
    <dbReference type="NCBI Taxonomy" id="119954"/>
    <lineage>
        <taxon>Eukaryota</taxon>
        <taxon>Viridiplantae</taxon>
        <taxon>Streptophyta</taxon>
        <taxon>Embryophyta</taxon>
        <taxon>Tracheophyta</taxon>
        <taxon>Spermatophyta</taxon>
        <taxon>Magnoliopsida</taxon>
        <taxon>eudicotyledons</taxon>
        <taxon>Gunneridae</taxon>
        <taxon>Pentapetalae</taxon>
        <taxon>rosids</taxon>
        <taxon>malvids</taxon>
        <taxon>Myrtales</taxon>
        <taxon>Melastomataceae</taxon>
        <taxon>Melastomatoideae</taxon>
        <taxon>Melastomateae</taxon>
        <taxon>Melastoma</taxon>
    </lineage>
</organism>
<dbReference type="EMBL" id="CM042884">
    <property type="protein sequence ID" value="KAI4368707.1"/>
    <property type="molecule type" value="Genomic_DNA"/>
</dbReference>
<keyword evidence="2" id="KW-1185">Reference proteome</keyword>
<name>A0ACB9QY65_9MYRT</name>